<name>A0A0A9AWW0_ARUDO</name>
<feature type="region of interest" description="Disordered" evidence="1">
    <location>
        <begin position="1"/>
        <end position="24"/>
    </location>
</feature>
<evidence type="ECO:0000313" key="2">
    <source>
        <dbReference type="EMBL" id="JAD51567.1"/>
    </source>
</evidence>
<proteinExistence type="predicted"/>
<dbReference type="AlphaFoldDB" id="A0A0A9AWW0"/>
<dbReference type="EMBL" id="GBRH01246328">
    <property type="protein sequence ID" value="JAD51567.1"/>
    <property type="molecule type" value="Transcribed_RNA"/>
</dbReference>
<protein>
    <submittedName>
        <fullName evidence="2">Uncharacterized protein</fullName>
    </submittedName>
</protein>
<evidence type="ECO:0000256" key="1">
    <source>
        <dbReference type="SAM" id="MobiDB-lite"/>
    </source>
</evidence>
<reference evidence="2" key="2">
    <citation type="journal article" date="2015" name="Data Brief">
        <title>Shoot transcriptome of the giant reed, Arundo donax.</title>
        <authorList>
            <person name="Barrero R.A."/>
            <person name="Guerrero F.D."/>
            <person name="Moolhuijzen P."/>
            <person name="Goolsby J.A."/>
            <person name="Tidwell J."/>
            <person name="Bellgard S.E."/>
            <person name="Bellgard M.I."/>
        </authorList>
    </citation>
    <scope>NUCLEOTIDE SEQUENCE</scope>
    <source>
        <tissue evidence="2">Shoot tissue taken approximately 20 cm above the soil surface</tissue>
    </source>
</reference>
<reference evidence="2" key="1">
    <citation type="submission" date="2014-09" db="EMBL/GenBank/DDBJ databases">
        <authorList>
            <person name="Magalhaes I.L.F."/>
            <person name="Oliveira U."/>
            <person name="Santos F.R."/>
            <person name="Vidigal T.H.D.A."/>
            <person name="Brescovit A.D."/>
            <person name="Santos A.J."/>
        </authorList>
    </citation>
    <scope>NUCLEOTIDE SEQUENCE</scope>
    <source>
        <tissue evidence="2">Shoot tissue taken approximately 20 cm above the soil surface</tissue>
    </source>
</reference>
<accession>A0A0A9AWW0</accession>
<sequence>MGLAGKSAAMAGTRTTSRMGVPSM</sequence>
<organism evidence="2">
    <name type="scientific">Arundo donax</name>
    <name type="common">Giant reed</name>
    <name type="synonym">Donax arundinaceus</name>
    <dbReference type="NCBI Taxonomy" id="35708"/>
    <lineage>
        <taxon>Eukaryota</taxon>
        <taxon>Viridiplantae</taxon>
        <taxon>Streptophyta</taxon>
        <taxon>Embryophyta</taxon>
        <taxon>Tracheophyta</taxon>
        <taxon>Spermatophyta</taxon>
        <taxon>Magnoliopsida</taxon>
        <taxon>Liliopsida</taxon>
        <taxon>Poales</taxon>
        <taxon>Poaceae</taxon>
        <taxon>PACMAD clade</taxon>
        <taxon>Arundinoideae</taxon>
        <taxon>Arundineae</taxon>
        <taxon>Arundo</taxon>
    </lineage>
</organism>